<name>A0A061QY63_9CHLO</name>
<feature type="non-terminal residue" evidence="2">
    <location>
        <position position="1"/>
    </location>
</feature>
<dbReference type="AlphaFoldDB" id="A0A061QY63"/>
<organism evidence="2">
    <name type="scientific">Tetraselmis sp. GSL018</name>
    <dbReference type="NCBI Taxonomy" id="582737"/>
    <lineage>
        <taxon>Eukaryota</taxon>
        <taxon>Viridiplantae</taxon>
        <taxon>Chlorophyta</taxon>
        <taxon>core chlorophytes</taxon>
        <taxon>Chlorodendrophyceae</taxon>
        <taxon>Chlorodendrales</taxon>
        <taxon>Chlorodendraceae</taxon>
        <taxon>Tetraselmis</taxon>
    </lineage>
</organism>
<feature type="region of interest" description="Disordered" evidence="1">
    <location>
        <begin position="202"/>
        <end position="221"/>
    </location>
</feature>
<proteinExistence type="predicted"/>
<dbReference type="PANTHER" id="PTHR35478:SF1">
    <property type="entry name" value="ZINC FINGER FYVE DOMAIN-CONTAINING PROTEIN 26"/>
    <property type="match status" value="1"/>
</dbReference>
<evidence type="ECO:0000313" key="2">
    <source>
        <dbReference type="EMBL" id="JAC63419.1"/>
    </source>
</evidence>
<feature type="region of interest" description="Disordered" evidence="1">
    <location>
        <begin position="1"/>
        <end position="33"/>
    </location>
</feature>
<accession>A0A061QY63</accession>
<reference evidence="2" key="1">
    <citation type="submission" date="2014-05" db="EMBL/GenBank/DDBJ databases">
        <title>The transcriptome of the halophilic microalga Tetraselmis sp. GSL018 isolated from the Great Salt Lake, Utah.</title>
        <authorList>
            <person name="Jinkerson R.E."/>
            <person name="D'Adamo S."/>
            <person name="Posewitz M.C."/>
        </authorList>
    </citation>
    <scope>NUCLEOTIDE SEQUENCE</scope>
    <source>
        <strain evidence="2">GSL018</strain>
    </source>
</reference>
<dbReference type="EMBL" id="GBEZ01023472">
    <property type="protein sequence ID" value="JAC63419.1"/>
    <property type="molecule type" value="Transcribed_RNA"/>
</dbReference>
<protein>
    <submittedName>
        <fullName evidence="2">Leucine-rich repeat-containing protein</fullName>
    </submittedName>
</protein>
<gene>
    <name evidence="2" type="ORF">TSPGSL018_20722</name>
</gene>
<feature type="non-terminal residue" evidence="2">
    <location>
        <position position="427"/>
    </location>
</feature>
<sequence length="427" mass="45801">RALWRLGPRRSRDASRPCGRSGQGGEPPPPQHLLPGSSAAYRLSATSWRIGSRLQGSWRSRCWHLRLVLKRPNWRPQGPSSGTISVIPEALPSATLGTLLSFVVRQPAASAAMVEEKEHDTCLVHAATAISSLLRLWSLMLAEDEEQGRQGLQEDVAEDLAAVEEHVRAAGAHGTMGGFICAWLLSVIRAALHMDARAVAASQERGPAADDRPSRSVAGTLPDGESLAVHVADSLVGLIRRSLPDNGSGGSGRPGSVTAEATASHIEAARRFCEEASWRVSLLRRMRPLAAGAGGRGWSWAGALAVLQASPLTLVNMCKQRNEYDLGAEVLRHFDLPESEASALRLAEWVDSAEITSSLDMLVKRITDSEEGGRDPGGAALEFEALKCPLPLMQRAMLCVDVASSVTSSPELSERLITQAEELVSEF</sequence>
<dbReference type="PANTHER" id="PTHR35478">
    <property type="entry name" value="ZINC FINGER FYVE DOMAIN PROTEIN"/>
    <property type="match status" value="1"/>
</dbReference>
<evidence type="ECO:0000256" key="1">
    <source>
        <dbReference type="SAM" id="MobiDB-lite"/>
    </source>
</evidence>